<sequence>MARNDPQGQRGKPYTDRSVGAIAWFLIFELPWQWPFFFRARVPRSAEGTTSSHVSGTRRIMGAMFSPTTQYSSTPPSIHKGTKEAVVIHRVIISINIREPAFHAPRDSNY</sequence>
<accession>A0A9Q8QEI1</accession>
<dbReference type="GeneID" id="72066705"/>
<proteinExistence type="predicted"/>
<evidence type="ECO:0000313" key="1">
    <source>
        <dbReference type="EMBL" id="UNI18488.1"/>
    </source>
</evidence>
<dbReference type="EMBL" id="CP086357">
    <property type="protein sequence ID" value="UNI18488.1"/>
    <property type="molecule type" value="Genomic_DNA"/>
</dbReference>
<protein>
    <submittedName>
        <fullName evidence="1">Uncharacterized protein</fullName>
    </submittedName>
</protein>
<dbReference type="RefSeq" id="XP_047841969.1">
    <property type="nucleotide sequence ID" value="XM_047985989.1"/>
</dbReference>
<reference evidence="1" key="1">
    <citation type="submission" date="2021-11" db="EMBL/GenBank/DDBJ databases">
        <title>Purpureocillium_takamizusanense_genome.</title>
        <authorList>
            <person name="Nguyen N.-H."/>
        </authorList>
    </citation>
    <scope>NUCLEOTIDE SEQUENCE</scope>
    <source>
        <strain evidence="1">PT3</strain>
    </source>
</reference>
<keyword evidence="2" id="KW-1185">Reference proteome</keyword>
<name>A0A9Q8QEI1_9HYPO</name>
<organism evidence="1 2">
    <name type="scientific">Purpureocillium takamizusanense</name>
    <dbReference type="NCBI Taxonomy" id="2060973"/>
    <lineage>
        <taxon>Eukaryota</taxon>
        <taxon>Fungi</taxon>
        <taxon>Dikarya</taxon>
        <taxon>Ascomycota</taxon>
        <taxon>Pezizomycotina</taxon>
        <taxon>Sordariomycetes</taxon>
        <taxon>Hypocreomycetidae</taxon>
        <taxon>Hypocreales</taxon>
        <taxon>Ophiocordycipitaceae</taxon>
        <taxon>Purpureocillium</taxon>
    </lineage>
</organism>
<evidence type="ECO:0000313" key="2">
    <source>
        <dbReference type="Proteomes" id="UP000829364"/>
    </source>
</evidence>
<dbReference type="KEGG" id="ptkz:JDV02_004754"/>
<dbReference type="Proteomes" id="UP000829364">
    <property type="component" value="Chromosome 4"/>
</dbReference>
<dbReference type="AlphaFoldDB" id="A0A9Q8QEI1"/>
<gene>
    <name evidence="1" type="ORF">JDV02_004754</name>
</gene>